<evidence type="ECO:0000313" key="2">
    <source>
        <dbReference type="Proteomes" id="UP001180825"/>
    </source>
</evidence>
<sequence>MTSLWAIEPAGGVPQVHLVDESLLNAIASNGISPSTARQALLALPEIASFELVAPDGLSLHQAAVPVGDWLQYSWFPIVSQRAFDLLVKLGCSEDEFIDVRVRVLGDEPFKAHLPLKSYDVLDWSTLVARHSIPLQPPIPFYIESVSSVAGVALAPPCFRVQARGHLQVLGEVFAQEHLRAAWQVGQFEGVVLRSLCSAA</sequence>
<name>A0ABU2AGD6_9BURK</name>
<dbReference type="Proteomes" id="UP001180825">
    <property type="component" value="Unassembled WGS sequence"/>
</dbReference>
<proteinExistence type="predicted"/>
<evidence type="ECO:0000313" key="1">
    <source>
        <dbReference type="EMBL" id="MDR7335517.1"/>
    </source>
</evidence>
<keyword evidence="2" id="KW-1185">Reference proteome</keyword>
<comment type="caution">
    <text evidence="1">The sequence shown here is derived from an EMBL/GenBank/DDBJ whole genome shotgun (WGS) entry which is preliminary data.</text>
</comment>
<gene>
    <name evidence="1" type="ORF">J2X21_004682</name>
</gene>
<protein>
    <submittedName>
        <fullName evidence="1">Uncharacterized protein</fullName>
    </submittedName>
</protein>
<organism evidence="1 2">
    <name type="scientific">Roseateles asaccharophilus</name>
    <dbReference type="NCBI Taxonomy" id="582607"/>
    <lineage>
        <taxon>Bacteria</taxon>
        <taxon>Pseudomonadati</taxon>
        <taxon>Pseudomonadota</taxon>
        <taxon>Betaproteobacteria</taxon>
        <taxon>Burkholderiales</taxon>
        <taxon>Sphaerotilaceae</taxon>
        <taxon>Roseateles</taxon>
    </lineage>
</organism>
<accession>A0ABU2AGD6</accession>
<dbReference type="RefSeq" id="WP_310332521.1">
    <property type="nucleotide sequence ID" value="NZ_JAVDXV010000010.1"/>
</dbReference>
<dbReference type="EMBL" id="JAVDXV010000010">
    <property type="protein sequence ID" value="MDR7335517.1"/>
    <property type="molecule type" value="Genomic_DNA"/>
</dbReference>
<reference evidence="1 2" key="1">
    <citation type="submission" date="2023-07" db="EMBL/GenBank/DDBJ databases">
        <title>Sorghum-associated microbial communities from plants grown in Nebraska, USA.</title>
        <authorList>
            <person name="Schachtman D."/>
        </authorList>
    </citation>
    <scope>NUCLEOTIDE SEQUENCE [LARGE SCALE GENOMIC DNA]</scope>
    <source>
        <strain evidence="1 2">BE316</strain>
    </source>
</reference>